<proteinExistence type="predicted"/>
<protein>
    <submittedName>
        <fullName evidence="1">Uncharacterized protein</fullName>
    </submittedName>
</protein>
<organism evidence="1">
    <name type="scientific">Fervidicoccus fontis</name>
    <dbReference type="NCBI Taxonomy" id="683846"/>
    <lineage>
        <taxon>Archaea</taxon>
        <taxon>Thermoproteota</taxon>
        <taxon>Thermoprotei</taxon>
        <taxon>Fervidicoccales</taxon>
        <taxon>Fervidicoccaceae</taxon>
        <taxon>Fervidicoccus</taxon>
    </lineage>
</organism>
<evidence type="ECO:0000313" key="1">
    <source>
        <dbReference type="EMBL" id="HDS10441.1"/>
    </source>
</evidence>
<accession>A0A7C1E9G4</accession>
<gene>
    <name evidence="1" type="ORF">ENO04_02285</name>
</gene>
<name>A0A7C1E9G4_9CREN</name>
<dbReference type="AlphaFoldDB" id="A0A7C1E9G4"/>
<reference evidence="1" key="1">
    <citation type="journal article" date="2020" name="mSystems">
        <title>Genome- and Community-Level Interaction Insights into Carbon Utilization and Element Cycling Functions of Hydrothermarchaeota in Hydrothermal Sediment.</title>
        <authorList>
            <person name="Zhou Z."/>
            <person name="Liu Y."/>
            <person name="Xu W."/>
            <person name="Pan J."/>
            <person name="Luo Z.H."/>
            <person name="Li M."/>
        </authorList>
    </citation>
    <scope>NUCLEOTIDE SEQUENCE [LARGE SCALE GENOMIC DNA]</scope>
    <source>
        <strain evidence="1">SpSt-123</strain>
    </source>
</reference>
<dbReference type="EMBL" id="DSDY01000073">
    <property type="protein sequence ID" value="HDS10441.1"/>
    <property type="molecule type" value="Genomic_DNA"/>
</dbReference>
<sequence length="59" mass="6381">MFVKVLGAKGDIAMRRQPRMSMSTADNLAIAKPLKGTLALQGGEKVCKKMLSNSSTRSR</sequence>
<comment type="caution">
    <text evidence="1">The sequence shown here is derived from an EMBL/GenBank/DDBJ whole genome shotgun (WGS) entry which is preliminary data.</text>
</comment>